<keyword evidence="3" id="KW-0732">Signal</keyword>
<feature type="region of interest" description="Disordered" evidence="5">
    <location>
        <begin position="1"/>
        <end position="26"/>
    </location>
</feature>
<accession>A0A6I4TV16</accession>
<evidence type="ECO:0000256" key="5">
    <source>
        <dbReference type="SAM" id="MobiDB-lite"/>
    </source>
</evidence>
<evidence type="ECO:0000256" key="1">
    <source>
        <dbReference type="ARBA" id="ARBA00004236"/>
    </source>
</evidence>
<gene>
    <name evidence="7" type="ORF">GRI97_13110</name>
</gene>
<reference evidence="7 8" key="1">
    <citation type="submission" date="2019-12" db="EMBL/GenBank/DDBJ databases">
        <title>Genomic-based taxomic classification of the family Erythrobacteraceae.</title>
        <authorList>
            <person name="Xu L."/>
        </authorList>
    </citation>
    <scope>NUCLEOTIDE SEQUENCE [LARGE SCALE GENOMIC DNA]</scope>
    <source>
        <strain evidence="7 8">S36</strain>
    </source>
</reference>
<keyword evidence="2" id="KW-0472">Membrane</keyword>
<keyword evidence="4" id="KW-0325">Glycoprotein</keyword>
<feature type="domain" description="G8" evidence="6">
    <location>
        <begin position="37"/>
        <end position="155"/>
    </location>
</feature>
<dbReference type="InterPro" id="IPR055401">
    <property type="entry name" value="CEMIP_beta-hel_dom"/>
</dbReference>
<sequence>MLGMGTGASAQQAHDHDDPGPVSAPAAMKTMRWSDPAAWPDGRVPGAGDAVTIARDMDLLLDVSPPTLRSLTIQGKLRFSDERDIALETDWIYVPGGELEIGTQARPHTRNATITLTDNVPGEDVNTMGDRGIVLMRGTLTLHGDRENAWTKLARTAPAGSTEIEVLDAGGWRVGDEIVLASTDFNPRQAERRRIAAIGNNRLTLDRPLDHMHFGQITFGVDQRGEVGLLTRNIRIQASEDADKTYFGGHIMAMVGSRMYVSGVELNRMGQHLTLARYPIHWHLIGEGQGQYIRNAAIHDTFSRCVTVHGTNNLQVENNVTFNTVGHCFFLEDGIETGNEFVNNLGIQTICHPTLPCDPTNLTLASQSTRGQKAEHILIPSDNTVSTFWITNPDNVYRGNVAAGSDQIGFWFALPQHPTGAFEGAAISANIWPGRTKVREFSGNTAHSNFDGMMLDRGPAANGTFGIAGPNLTSYADPTDTSSGVVASVFDNFTGYKNRNGAIWGRGEMHLYTNLKLADNAIGFTHASGIPGIAPYTSRVVNSLFVGESENIGNPTTPEEIAYGRSLPAAAADFPIRGYEYYDFHHQVENTTFVNFQPNALRDAGAISYLLFTSFGMSTNNSVEGLTFVNAKPVSFPPIQRRWASDYGRSAAYRSAAFHDKDGSVGGIPGAYIVVDNGIASDEESCEIRQSWGAAICTGDMGRFSIAGNFSGFETGPIIDPIILQRNGKRFEYNGETTIGSGAEVRVETSRDTLSLSLREMDRNSFVLFELPGFATTAGGTPQESLAALRAASQTAWFRDGETLWVKLMIEDANQQGAVVEKIGNITAQATIEVSRQAVTTTALINKAEPRRE</sequence>
<name>A0A6I4TV16_9SPHN</name>
<evidence type="ECO:0000256" key="3">
    <source>
        <dbReference type="ARBA" id="ARBA00022729"/>
    </source>
</evidence>
<keyword evidence="2" id="KW-1003">Cell membrane</keyword>
<protein>
    <submittedName>
        <fullName evidence="7">Transmembrane domain-containing protein</fullName>
    </submittedName>
</protein>
<evidence type="ECO:0000256" key="2">
    <source>
        <dbReference type="ARBA" id="ARBA00022475"/>
    </source>
</evidence>
<keyword evidence="8" id="KW-1185">Reference proteome</keyword>
<dbReference type="Gene3D" id="2.160.20.10">
    <property type="entry name" value="Single-stranded right-handed beta-helix, Pectin lyase-like"/>
    <property type="match status" value="1"/>
</dbReference>
<dbReference type="AlphaFoldDB" id="A0A6I4TV16"/>
<dbReference type="InterPro" id="IPR052387">
    <property type="entry name" value="Fibrocystin"/>
</dbReference>
<dbReference type="PROSITE" id="PS51484">
    <property type="entry name" value="G8"/>
    <property type="match status" value="1"/>
</dbReference>
<dbReference type="Proteomes" id="UP000469430">
    <property type="component" value="Unassembled WGS sequence"/>
</dbReference>
<dbReference type="PANTHER" id="PTHR46769:SF2">
    <property type="entry name" value="FIBROCYSTIN-L ISOFORM 2 PRECURSOR-RELATED"/>
    <property type="match status" value="1"/>
</dbReference>
<dbReference type="GO" id="GO:0005886">
    <property type="term" value="C:plasma membrane"/>
    <property type="evidence" value="ECO:0007669"/>
    <property type="project" value="UniProtKB-SubCell"/>
</dbReference>
<evidence type="ECO:0000313" key="8">
    <source>
        <dbReference type="Proteomes" id="UP000469430"/>
    </source>
</evidence>
<organism evidence="7 8">
    <name type="scientific">Croceibacterium xixiisoli</name>
    <dbReference type="NCBI Taxonomy" id="1476466"/>
    <lineage>
        <taxon>Bacteria</taxon>
        <taxon>Pseudomonadati</taxon>
        <taxon>Pseudomonadota</taxon>
        <taxon>Alphaproteobacteria</taxon>
        <taxon>Sphingomonadales</taxon>
        <taxon>Erythrobacteraceae</taxon>
        <taxon>Croceibacterium</taxon>
    </lineage>
</organism>
<dbReference type="InterPro" id="IPR019316">
    <property type="entry name" value="G8_domain"/>
</dbReference>
<evidence type="ECO:0000313" key="7">
    <source>
        <dbReference type="EMBL" id="MXO99926.1"/>
    </source>
</evidence>
<evidence type="ECO:0000259" key="6">
    <source>
        <dbReference type="PROSITE" id="PS51484"/>
    </source>
</evidence>
<dbReference type="InterPro" id="IPR012334">
    <property type="entry name" value="Pectin_lyas_fold"/>
</dbReference>
<dbReference type="Pfam" id="PF10162">
    <property type="entry name" value="G8"/>
    <property type="match status" value="1"/>
</dbReference>
<keyword evidence="7" id="KW-0812">Transmembrane</keyword>
<proteinExistence type="predicted"/>
<dbReference type="SUPFAM" id="SSF51126">
    <property type="entry name" value="Pectin lyase-like"/>
    <property type="match status" value="1"/>
</dbReference>
<dbReference type="SMART" id="SM01225">
    <property type="entry name" value="G8"/>
    <property type="match status" value="1"/>
</dbReference>
<dbReference type="Pfam" id="PF24606">
    <property type="entry name" value="CEMIP_beta-hel"/>
    <property type="match status" value="1"/>
</dbReference>
<comment type="subcellular location">
    <subcellularLocation>
        <location evidence="1">Cell membrane</location>
    </subcellularLocation>
</comment>
<evidence type="ECO:0000256" key="4">
    <source>
        <dbReference type="ARBA" id="ARBA00023180"/>
    </source>
</evidence>
<comment type="caution">
    <text evidence="7">The sequence shown here is derived from an EMBL/GenBank/DDBJ whole genome shotgun (WGS) entry which is preliminary data.</text>
</comment>
<dbReference type="InterPro" id="IPR011050">
    <property type="entry name" value="Pectin_lyase_fold/virulence"/>
</dbReference>
<dbReference type="PANTHER" id="PTHR46769">
    <property type="entry name" value="POLYCYSTIC KIDNEY AND HEPATIC DISEASE 1 (AUTOSOMAL RECESSIVE)-LIKE 1"/>
    <property type="match status" value="1"/>
</dbReference>
<dbReference type="EMBL" id="WTYJ01000002">
    <property type="protein sequence ID" value="MXO99926.1"/>
    <property type="molecule type" value="Genomic_DNA"/>
</dbReference>